<dbReference type="EMBL" id="PDUD01000013">
    <property type="protein sequence ID" value="PHN06942.1"/>
    <property type="molecule type" value="Genomic_DNA"/>
</dbReference>
<evidence type="ECO:0000313" key="2">
    <source>
        <dbReference type="EMBL" id="PHN06942.1"/>
    </source>
</evidence>
<keyword evidence="3" id="KW-1185">Reference proteome</keyword>
<dbReference type="Proteomes" id="UP000223913">
    <property type="component" value="Unassembled WGS sequence"/>
</dbReference>
<evidence type="ECO:0000256" key="1">
    <source>
        <dbReference type="SAM" id="MobiDB-lite"/>
    </source>
</evidence>
<gene>
    <name evidence="2" type="ORF">CRP01_09000</name>
</gene>
<comment type="caution">
    <text evidence="2">The sequence shown here is derived from an EMBL/GenBank/DDBJ whole genome shotgun (WGS) entry which is preliminary data.</text>
</comment>
<organism evidence="2 3">
    <name type="scientific">Flavilitoribacter nigricans (strain ATCC 23147 / DSM 23189 / NBRC 102662 / NCIMB 1420 / SS-2)</name>
    <name type="common">Lewinella nigricans</name>
    <dbReference type="NCBI Taxonomy" id="1122177"/>
    <lineage>
        <taxon>Bacteria</taxon>
        <taxon>Pseudomonadati</taxon>
        <taxon>Bacteroidota</taxon>
        <taxon>Saprospiria</taxon>
        <taxon>Saprospirales</taxon>
        <taxon>Lewinellaceae</taxon>
        <taxon>Flavilitoribacter</taxon>
    </lineage>
</organism>
<name>A0A2D0NEL5_FLAN2</name>
<feature type="region of interest" description="Disordered" evidence="1">
    <location>
        <begin position="42"/>
        <end position="63"/>
    </location>
</feature>
<protein>
    <submittedName>
        <fullName evidence="2">Uncharacterized protein</fullName>
    </submittedName>
</protein>
<dbReference type="AlphaFoldDB" id="A0A2D0NEL5"/>
<accession>A0A2D0NEL5</accession>
<feature type="compositionally biased region" description="Basic and acidic residues" evidence="1">
    <location>
        <begin position="54"/>
        <end position="63"/>
    </location>
</feature>
<sequence>MLATMETGRPFSLTFVTYDRKRKCGGRIEDIAEAVLLHRDPESTTDTFANRPATPHEKKVQQLAELRRDPGHRKWYTRNIRLLVNGHPTGEIRKIHPPLVAIFNQKIVVA</sequence>
<reference evidence="2 3" key="1">
    <citation type="submission" date="2017-10" db="EMBL/GenBank/DDBJ databases">
        <title>The draft genome sequence of Lewinella nigricans NBRC 102662.</title>
        <authorList>
            <person name="Wang K."/>
        </authorList>
    </citation>
    <scope>NUCLEOTIDE SEQUENCE [LARGE SCALE GENOMIC DNA]</scope>
    <source>
        <strain evidence="2 3">NBRC 102662</strain>
    </source>
</reference>
<proteinExistence type="predicted"/>
<evidence type="ECO:0000313" key="3">
    <source>
        <dbReference type="Proteomes" id="UP000223913"/>
    </source>
</evidence>